<evidence type="ECO:0000313" key="9">
    <source>
        <dbReference type="Proteomes" id="UP000054383"/>
    </source>
</evidence>
<feature type="transmembrane region" description="Helical" evidence="6">
    <location>
        <begin position="246"/>
        <end position="269"/>
    </location>
</feature>
<evidence type="ECO:0000256" key="4">
    <source>
        <dbReference type="ARBA" id="ARBA00023136"/>
    </source>
</evidence>
<proteinExistence type="predicted"/>
<feature type="transmembrane region" description="Helical" evidence="6">
    <location>
        <begin position="511"/>
        <end position="531"/>
    </location>
</feature>
<evidence type="ECO:0000256" key="3">
    <source>
        <dbReference type="ARBA" id="ARBA00022989"/>
    </source>
</evidence>
<dbReference type="PANTHER" id="PTHR23502">
    <property type="entry name" value="MAJOR FACILITATOR SUPERFAMILY"/>
    <property type="match status" value="1"/>
</dbReference>
<feature type="region of interest" description="Disordered" evidence="5">
    <location>
        <begin position="75"/>
        <end position="107"/>
    </location>
</feature>
<feature type="transmembrane region" description="Helical" evidence="6">
    <location>
        <begin position="275"/>
        <end position="295"/>
    </location>
</feature>
<name>A0A0U1LYQ5_TALIS</name>
<dbReference type="AlphaFoldDB" id="A0A0U1LYQ5"/>
<dbReference type="GO" id="GO:0005886">
    <property type="term" value="C:plasma membrane"/>
    <property type="evidence" value="ECO:0007669"/>
    <property type="project" value="TreeGrafter"/>
</dbReference>
<reference evidence="8 9" key="1">
    <citation type="submission" date="2015-04" db="EMBL/GenBank/DDBJ databases">
        <authorList>
            <person name="Syromyatnikov M.Y."/>
            <person name="Popov V.N."/>
        </authorList>
    </citation>
    <scope>NUCLEOTIDE SEQUENCE [LARGE SCALE GENOMIC DNA]</scope>
    <source>
        <strain evidence="8">WF-38-12</strain>
    </source>
</reference>
<feature type="transmembrane region" description="Helical" evidence="6">
    <location>
        <begin position="488"/>
        <end position="505"/>
    </location>
</feature>
<feature type="transmembrane region" description="Helical" evidence="6">
    <location>
        <begin position="328"/>
        <end position="352"/>
    </location>
</feature>
<dbReference type="Proteomes" id="UP000054383">
    <property type="component" value="Unassembled WGS sequence"/>
</dbReference>
<feature type="transmembrane region" description="Helical" evidence="6">
    <location>
        <begin position="443"/>
        <end position="467"/>
    </location>
</feature>
<feature type="transmembrane region" description="Helical" evidence="6">
    <location>
        <begin position="190"/>
        <end position="209"/>
    </location>
</feature>
<evidence type="ECO:0000259" key="7">
    <source>
        <dbReference type="PROSITE" id="PS50850"/>
    </source>
</evidence>
<evidence type="ECO:0000256" key="5">
    <source>
        <dbReference type="SAM" id="MobiDB-lite"/>
    </source>
</evidence>
<dbReference type="SUPFAM" id="SSF103473">
    <property type="entry name" value="MFS general substrate transporter"/>
    <property type="match status" value="1"/>
</dbReference>
<evidence type="ECO:0000256" key="1">
    <source>
        <dbReference type="ARBA" id="ARBA00004141"/>
    </source>
</evidence>
<dbReference type="PANTHER" id="PTHR23502:SF152">
    <property type="entry name" value="MAJOR FACILITATOR SUPERFAMILY (MFS) PROFILE DOMAIN-CONTAINING PROTEIN-RELATED"/>
    <property type="match status" value="1"/>
</dbReference>
<dbReference type="PROSITE" id="PS50850">
    <property type="entry name" value="MFS"/>
    <property type="match status" value="1"/>
</dbReference>
<keyword evidence="3 6" id="KW-1133">Transmembrane helix</keyword>
<dbReference type="InterPro" id="IPR036259">
    <property type="entry name" value="MFS_trans_sf"/>
</dbReference>
<dbReference type="OrthoDB" id="3066029at2759"/>
<dbReference type="Gene3D" id="1.20.1250.20">
    <property type="entry name" value="MFS general substrate transporter like domains"/>
    <property type="match status" value="1"/>
</dbReference>
<dbReference type="STRING" id="28573.A0A0U1LYQ5"/>
<feature type="compositionally biased region" description="Polar residues" evidence="5">
    <location>
        <begin position="83"/>
        <end position="103"/>
    </location>
</feature>
<sequence length="548" mass="59430">MSAKGSTLLMPNKDAPFIGIADNVAGTRVGIRTSCRYRAKVLTEQKDAIFRYESSESFNSSLGYTAIMLLKQKTEAKSRPTERTASLNNAVENSNGSNTPTENVSDKKPSFALPAWRKNLILFSVSWMTLVITYSSTALLAALPEIGSDFSTKQESIAITNSGVFIAMGFSSFIWIPVGLLIGRQRAYNLAIFILCACSCGAAAAPNMATFTAMRVLVGFTGTYFMVAGQTILADIFEPVVRGRAVGLFMVGSVSGPAFAPCIGGIIVTFTHWRYIFWVQVGMGVIGLSTSLLFIPNIDKMNAPITPNTGGAEKPKQSLTSRFNPFRVFILLAYPNVFLADLTCGFLAWFQYGLLTSARSIFNPRFHLTTALVSGLFYIAPGTGFLLGSVIGGRLSDRTVKKYIKRRNGLRLPQDRLNSGLSMILGVLPVSTLIYSWTLQKEVGGMVVPIISAFFAGFGLMGVYNSLNTYTAEVLPAEKAEVISSKYLVQYMFGAGTTGAIVPLINAVGVGWTFTISVVMCMIGGGLTYLISRKGVEMQNWVIRKIKK</sequence>
<accession>A0A0U1LYQ5</accession>
<protein>
    <submittedName>
        <fullName evidence="8">Putative transporter mfs2</fullName>
    </submittedName>
</protein>
<dbReference type="InterPro" id="IPR011701">
    <property type="entry name" value="MFS"/>
</dbReference>
<keyword evidence="4 6" id="KW-0472">Membrane</keyword>
<feature type="transmembrane region" description="Helical" evidence="6">
    <location>
        <begin position="372"/>
        <end position="396"/>
    </location>
</feature>
<dbReference type="InterPro" id="IPR020846">
    <property type="entry name" value="MFS_dom"/>
</dbReference>
<feature type="transmembrane region" description="Helical" evidence="6">
    <location>
        <begin position="417"/>
        <end position="437"/>
    </location>
</feature>
<evidence type="ECO:0000313" key="8">
    <source>
        <dbReference type="EMBL" id="CRG88468.1"/>
    </source>
</evidence>
<evidence type="ECO:0000256" key="6">
    <source>
        <dbReference type="SAM" id="Phobius"/>
    </source>
</evidence>
<evidence type="ECO:0000256" key="2">
    <source>
        <dbReference type="ARBA" id="ARBA00022692"/>
    </source>
</evidence>
<dbReference type="Pfam" id="PF07690">
    <property type="entry name" value="MFS_1"/>
    <property type="match status" value="1"/>
</dbReference>
<dbReference type="GO" id="GO:0022857">
    <property type="term" value="F:transmembrane transporter activity"/>
    <property type="evidence" value="ECO:0007669"/>
    <property type="project" value="InterPro"/>
</dbReference>
<feature type="transmembrane region" description="Helical" evidence="6">
    <location>
        <begin position="215"/>
        <end position="234"/>
    </location>
</feature>
<keyword evidence="9" id="KW-1185">Reference proteome</keyword>
<feature type="transmembrane region" description="Helical" evidence="6">
    <location>
        <begin position="120"/>
        <end position="143"/>
    </location>
</feature>
<dbReference type="OMA" id="PLWRKCI"/>
<dbReference type="EMBL" id="CVMT01000004">
    <property type="protein sequence ID" value="CRG88468.1"/>
    <property type="molecule type" value="Genomic_DNA"/>
</dbReference>
<feature type="transmembrane region" description="Helical" evidence="6">
    <location>
        <begin position="163"/>
        <end position="183"/>
    </location>
</feature>
<feature type="domain" description="Major facilitator superfamily (MFS) profile" evidence="7">
    <location>
        <begin position="121"/>
        <end position="536"/>
    </location>
</feature>
<comment type="subcellular location">
    <subcellularLocation>
        <location evidence="1">Membrane</location>
        <topology evidence="1">Multi-pass membrane protein</topology>
    </subcellularLocation>
</comment>
<organism evidence="8 9">
    <name type="scientific">Talaromyces islandicus</name>
    <name type="common">Penicillium islandicum</name>
    <dbReference type="NCBI Taxonomy" id="28573"/>
    <lineage>
        <taxon>Eukaryota</taxon>
        <taxon>Fungi</taxon>
        <taxon>Dikarya</taxon>
        <taxon>Ascomycota</taxon>
        <taxon>Pezizomycotina</taxon>
        <taxon>Eurotiomycetes</taxon>
        <taxon>Eurotiomycetidae</taxon>
        <taxon>Eurotiales</taxon>
        <taxon>Trichocomaceae</taxon>
        <taxon>Talaromyces</taxon>
        <taxon>Talaromyces sect. Islandici</taxon>
    </lineage>
</organism>
<keyword evidence="2 6" id="KW-0812">Transmembrane</keyword>
<gene>
    <name evidence="8" type="ORF">PISL3812_05498</name>
</gene>